<evidence type="ECO:0000313" key="2">
    <source>
        <dbReference type="Proteomes" id="UP001215598"/>
    </source>
</evidence>
<organism evidence="1 2">
    <name type="scientific">Mycena metata</name>
    <dbReference type="NCBI Taxonomy" id="1033252"/>
    <lineage>
        <taxon>Eukaryota</taxon>
        <taxon>Fungi</taxon>
        <taxon>Dikarya</taxon>
        <taxon>Basidiomycota</taxon>
        <taxon>Agaricomycotina</taxon>
        <taxon>Agaricomycetes</taxon>
        <taxon>Agaricomycetidae</taxon>
        <taxon>Agaricales</taxon>
        <taxon>Marasmiineae</taxon>
        <taxon>Mycenaceae</taxon>
        <taxon>Mycena</taxon>
    </lineage>
</organism>
<evidence type="ECO:0000313" key="1">
    <source>
        <dbReference type="EMBL" id="KAJ7741699.1"/>
    </source>
</evidence>
<comment type="caution">
    <text evidence="1">The sequence shown here is derived from an EMBL/GenBank/DDBJ whole genome shotgun (WGS) entry which is preliminary data.</text>
</comment>
<accession>A0AAD7N1N4</accession>
<gene>
    <name evidence="1" type="ORF">B0H16DRAFT_1728475</name>
</gene>
<dbReference type="Proteomes" id="UP001215598">
    <property type="component" value="Unassembled WGS sequence"/>
</dbReference>
<name>A0AAD7N1N4_9AGAR</name>
<proteinExistence type="predicted"/>
<keyword evidence="2" id="KW-1185">Reference proteome</keyword>
<dbReference type="EMBL" id="JARKIB010000098">
    <property type="protein sequence ID" value="KAJ7741699.1"/>
    <property type="molecule type" value="Genomic_DNA"/>
</dbReference>
<dbReference type="AlphaFoldDB" id="A0AAD7N1N4"/>
<sequence length="63" mass="6761">MGQTGDRADWLRVVAGEGYSDTGCSRRRSSPLSVQANSIVSLPDRSLHGLNQHGPLAQQLLSL</sequence>
<reference evidence="1" key="1">
    <citation type="submission" date="2023-03" db="EMBL/GenBank/DDBJ databases">
        <title>Massive genome expansion in bonnet fungi (Mycena s.s.) driven by repeated elements and novel gene families across ecological guilds.</title>
        <authorList>
            <consortium name="Lawrence Berkeley National Laboratory"/>
            <person name="Harder C.B."/>
            <person name="Miyauchi S."/>
            <person name="Viragh M."/>
            <person name="Kuo A."/>
            <person name="Thoen E."/>
            <person name="Andreopoulos B."/>
            <person name="Lu D."/>
            <person name="Skrede I."/>
            <person name="Drula E."/>
            <person name="Henrissat B."/>
            <person name="Morin E."/>
            <person name="Kohler A."/>
            <person name="Barry K."/>
            <person name="LaButti K."/>
            <person name="Morin E."/>
            <person name="Salamov A."/>
            <person name="Lipzen A."/>
            <person name="Mereny Z."/>
            <person name="Hegedus B."/>
            <person name="Baldrian P."/>
            <person name="Stursova M."/>
            <person name="Weitz H."/>
            <person name="Taylor A."/>
            <person name="Grigoriev I.V."/>
            <person name="Nagy L.G."/>
            <person name="Martin F."/>
            <person name="Kauserud H."/>
        </authorList>
    </citation>
    <scope>NUCLEOTIDE SEQUENCE</scope>
    <source>
        <strain evidence="1">CBHHK182m</strain>
    </source>
</reference>
<protein>
    <submittedName>
        <fullName evidence="1">Uncharacterized protein</fullName>
    </submittedName>
</protein>